<keyword evidence="10" id="KW-1185">Reference proteome</keyword>
<dbReference type="InterPro" id="IPR013783">
    <property type="entry name" value="Ig-like_fold"/>
</dbReference>
<organism evidence="9 10">
    <name type="scientific">Coilia grayii</name>
    <name type="common">Gray's grenadier anchovy</name>
    <dbReference type="NCBI Taxonomy" id="363190"/>
    <lineage>
        <taxon>Eukaryota</taxon>
        <taxon>Metazoa</taxon>
        <taxon>Chordata</taxon>
        <taxon>Craniata</taxon>
        <taxon>Vertebrata</taxon>
        <taxon>Euteleostomi</taxon>
        <taxon>Actinopterygii</taxon>
        <taxon>Neopterygii</taxon>
        <taxon>Teleostei</taxon>
        <taxon>Clupei</taxon>
        <taxon>Clupeiformes</taxon>
        <taxon>Clupeoidei</taxon>
        <taxon>Engraulidae</taxon>
        <taxon>Coilinae</taxon>
        <taxon>Coilia</taxon>
    </lineage>
</organism>
<feature type="domain" description="Ig-like" evidence="8">
    <location>
        <begin position="449"/>
        <end position="528"/>
    </location>
</feature>
<name>A0ABD1JE13_9TELE</name>
<feature type="region of interest" description="Disordered" evidence="6">
    <location>
        <begin position="628"/>
        <end position="647"/>
    </location>
</feature>
<dbReference type="Pfam" id="PF13927">
    <property type="entry name" value="Ig_3"/>
    <property type="match status" value="1"/>
</dbReference>
<dbReference type="InterPro" id="IPR003599">
    <property type="entry name" value="Ig_sub"/>
</dbReference>
<evidence type="ECO:0000259" key="8">
    <source>
        <dbReference type="PROSITE" id="PS50835"/>
    </source>
</evidence>
<feature type="domain" description="Ig-like" evidence="8">
    <location>
        <begin position="535"/>
        <end position="621"/>
    </location>
</feature>
<feature type="domain" description="Ig-like" evidence="8">
    <location>
        <begin position="104"/>
        <end position="234"/>
    </location>
</feature>
<dbReference type="SMART" id="SM00409">
    <property type="entry name" value="IG"/>
    <property type="match status" value="4"/>
</dbReference>
<feature type="transmembrane region" description="Helical" evidence="7">
    <location>
        <begin position="695"/>
        <end position="718"/>
    </location>
</feature>
<dbReference type="Pfam" id="PF07686">
    <property type="entry name" value="V-set"/>
    <property type="match status" value="1"/>
</dbReference>
<feature type="domain" description="Ig-like" evidence="8">
    <location>
        <begin position="243"/>
        <end position="346"/>
    </location>
</feature>
<sequence>MTSSRLDSLPLRMPSAVTSNMGTRREWVVVSIGAYMIALLVQEDKETQTNDKCLQRLEKAEPENTSRQTPELRAQRADDRAAISHLPAPGAQPECCLLLNGSGPGVAGIGLGSGGLLAWAALEVNTEDRMEISLGKRAEITCIYKTDMPPSSVIIQWFAKAPGSNSYRQRIYYLDNSTTVLDQESPLAGRVSVDNSYPGSVVLIVDPVELQDELLFVCQVNAMSDGTKEDSTLLKVFQSPEVPRIEAVHAGIHIHDEGTSKIATCEVRNGYPMPNITWYRGRTPLHISEGEVGVQNLVTRDTNNLFTVTSELHLKVKKEDKDAEFYCESTYFAPEATKMTESPRVRITVHYPPTFVEMQVHPEGLIREGDVVQMRCHTDGNPAPLLTFKHNGEDIEDAIHTLDLKAVLLIDVRRSDSGTYSCTAVDLETLDPEGAELEKSMQLKVHFLDEAVVVPEGPQVLSAGDNLMATCNALSSLDTNTVWFKNKQYFTEGHMLKLLNVSLASAGEYTCAVSTPALEGLHTEAVLPVIVRGVPQIKLVTWEPMEDVKNSVNLTCVALGYPIPSITWESPDQQDLGGQSSNTELPSGVISTLTMKATSVLSVACKAENTFGEVRRVVQIEPIMPETTSAATTTPPVTVSPSTARPARGHTALPTIPESTFQVVPETNITAGTKPAGSETVKPPKSRPQKEGSGVIIAVLIICVLLLAILGSVLYFLYKKGKIPCGRSGKQDLTKEKSNKDAIIMEMKTDKSDEAVLLQGVNGDKKAP</sequence>
<dbReference type="InterPro" id="IPR013106">
    <property type="entry name" value="Ig_V-set"/>
</dbReference>
<dbReference type="InterPro" id="IPR007110">
    <property type="entry name" value="Ig-like_dom"/>
</dbReference>
<dbReference type="Pfam" id="PF08205">
    <property type="entry name" value="C2-set_2"/>
    <property type="match status" value="2"/>
</dbReference>
<feature type="domain" description="Ig-like" evidence="8">
    <location>
        <begin position="353"/>
        <end position="442"/>
    </location>
</feature>
<evidence type="ECO:0000256" key="5">
    <source>
        <dbReference type="ARBA" id="ARBA00023157"/>
    </source>
</evidence>
<dbReference type="CDD" id="cd00096">
    <property type="entry name" value="Ig"/>
    <property type="match status" value="2"/>
</dbReference>
<evidence type="ECO:0000256" key="7">
    <source>
        <dbReference type="SAM" id="Phobius"/>
    </source>
</evidence>
<dbReference type="Proteomes" id="UP001591681">
    <property type="component" value="Unassembled WGS sequence"/>
</dbReference>
<dbReference type="InterPro" id="IPR036179">
    <property type="entry name" value="Ig-like_dom_sf"/>
</dbReference>
<feature type="compositionally biased region" description="Low complexity" evidence="6">
    <location>
        <begin position="628"/>
        <end position="644"/>
    </location>
</feature>
<dbReference type="InterPro" id="IPR013162">
    <property type="entry name" value="CD80_C2-set"/>
</dbReference>
<accession>A0ABD1JE13</accession>
<comment type="caution">
    <text evidence="9">The sequence shown here is derived from an EMBL/GenBank/DDBJ whole genome shotgun (WGS) entry which is preliminary data.</text>
</comment>
<dbReference type="AlphaFoldDB" id="A0ABD1JE13"/>
<dbReference type="PANTHER" id="PTHR45889:SF3">
    <property type="entry name" value="CELL ADHESION MOLECULE 4"/>
    <property type="match status" value="1"/>
</dbReference>
<evidence type="ECO:0000256" key="4">
    <source>
        <dbReference type="ARBA" id="ARBA00023136"/>
    </source>
</evidence>
<keyword evidence="4 7" id="KW-0472">Membrane</keyword>
<evidence type="ECO:0000313" key="9">
    <source>
        <dbReference type="EMBL" id="KAL2085403.1"/>
    </source>
</evidence>
<evidence type="ECO:0000256" key="1">
    <source>
        <dbReference type="ARBA" id="ARBA00004167"/>
    </source>
</evidence>
<evidence type="ECO:0000313" key="10">
    <source>
        <dbReference type="Proteomes" id="UP001591681"/>
    </source>
</evidence>
<dbReference type="PROSITE" id="PS50835">
    <property type="entry name" value="IG_LIKE"/>
    <property type="match status" value="5"/>
</dbReference>
<dbReference type="SUPFAM" id="SSF48726">
    <property type="entry name" value="Immunoglobulin"/>
    <property type="match status" value="5"/>
</dbReference>
<comment type="subcellular location">
    <subcellularLocation>
        <location evidence="1">Membrane</location>
        <topology evidence="1">Single-pass membrane protein</topology>
    </subcellularLocation>
</comment>
<keyword evidence="2 7" id="KW-0812">Transmembrane</keyword>
<keyword evidence="3 7" id="KW-1133">Transmembrane helix</keyword>
<dbReference type="InterPro" id="IPR003598">
    <property type="entry name" value="Ig_sub2"/>
</dbReference>
<gene>
    <name evidence="9" type="ORF">ACEWY4_018723</name>
</gene>
<dbReference type="Gene3D" id="2.60.40.10">
    <property type="entry name" value="Immunoglobulins"/>
    <property type="match status" value="5"/>
</dbReference>
<evidence type="ECO:0000256" key="2">
    <source>
        <dbReference type="ARBA" id="ARBA00022692"/>
    </source>
</evidence>
<dbReference type="EMBL" id="JBHFQA010000016">
    <property type="protein sequence ID" value="KAL2085403.1"/>
    <property type="molecule type" value="Genomic_DNA"/>
</dbReference>
<proteinExistence type="predicted"/>
<reference evidence="9 10" key="1">
    <citation type="submission" date="2024-09" db="EMBL/GenBank/DDBJ databases">
        <title>A chromosome-level genome assembly of Gray's grenadier anchovy, Coilia grayii.</title>
        <authorList>
            <person name="Fu Z."/>
        </authorList>
    </citation>
    <scope>NUCLEOTIDE SEQUENCE [LARGE SCALE GENOMIC DNA]</scope>
    <source>
        <strain evidence="9">G4</strain>
        <tissue evidence="9">Muscle</tissue>
    </source>
</reference>
<protein>
    <recommendedName>
        <fullName evidence="8">Ig-like domain-containing protein</fullName>
    </recommendedName>
</protein>
<evidence type="ECO:0000256" key="6">
    <source>
        <dbReference type="SAM" id="MobiDB-lite"/>
    </source>
</evidence>
<feature type="region of interest" description="Disordered" evidence="6">
    <location>
        <begin position="670"/>
        <end position="690"/>
    </location>
</feature>
<keyword evidence="5" id="KW-1015">Disulfide bond</keyword>
<dbReference type="PANTHER" id="PTHR45889">
    <property type="entry name" value="IG-LIKE DOMAIN-CONTAINING PROTEIN"/>
    <property type="match status" value="1"/>
</dbReference>
<evidence type="ECO:0000256" key="3">
    <source>
        <dbReference type="ARBA" id="ARBA00022989"/>
    </source>
</evidence>
<dbReference type="SMART" id="SM00408">
    <property type="entry name" value="IGc2"/>
    <property type="match status" value="4"/>
</dbReference>
<dbReference type="GO" id="GO:0016020">
    <property type="term" value="C:membrane"/>
    <property type="evidence" value="ECO:0007669"/>
    <property type="project" value="UniProtKB-SubCell"/>
</dbReference>